<name>A0A4C1ZAB2_EUMVA</name>
<dbReference type="OrthoDB" id="342264at2759"/>
<keyword evidence="3" id="KW-1185">Reference proteome</keyword>
<feature type="region of interest" description="Disordered" evidence="1">
    <location>
        <begin position="146"/>
        <end position="166"/>
    </location>
</feature>
<organism evidence="2 3">
    <name type="scientific">Eumeta variegata</name>
    <name type="common">Bagworm moth</name>
    <name type="synonym">Eumeta japonica</name>
    <dbReference type="NCBI Taxonomy" id="151549"/>
    <lineage>
        <taxon>Eukaryota</taxon>
        <taxon>Metazoa</taxon>
        <taxon>Ecdysozoa</taxon>
        <taxon>Arthropoda</taxon>
        <taxon>Hexapoda</taxon>
        <taxon>Insecta</taxon>
        <taxon>Pterygota</taxon>
        <taxon>Neoptera</taxon>
        <taxon>Endopterygota</taxon>
        <taxon>Lepidoptera</taxon>
        <taxon>Glossata</taxon>
        <taxon>Ditrysia</taxon>
        <taxon>Tineoidea</taxon>
        <taxon>Psychidae</taxon>
        <taxon>Oiketicinae</taxon>
        <taxon>Eumeta</taxon>
    </lineage>
</organism>
<gene>
    <name evidence="2" type="ORF">EVAR_67663_1</name>
</gene>
<dbReference type="Proteomes" id="UP000299102">
    <property type="component" value="Unassembled WGS sequence"/>
</dbReference>
<dbReference type="EMBL" id="BGZK01001656">
    <property type="protein sequence ID" value="GBP84064.1"/>
    <property type="molecule type" value="Genomic_DNA"/>
</dbReference>
<sequence>MEWNGMEWNGMEWNGMDGMEWNGMDRKEWTNGMEWKEWNGMEWNGMKEWNGMEWNGMEWNGNGMELNEWNGMECSTEIGIDSSTEIGIDSSTEIGIDSSTEIGINSSTEIGIDSSTEIGINSSTEIGIESSVEIETQIGAGARSWRSLATNESPSQPPAAAGSPARRPPPININLFFLLHKVANCLKINCQRYHLLKRTLIIRKFVRTRSDKKSFSYFRSKNFQKILVVILFVSDSVADETSATSTATRMKDLRAAVGFSLSGSTASLCPYAYRSGYSASGTTLAMNMTEQLIAVLISKCPRPTLVSA</sequence>
<dbReference type="AlphaFoldDB" id="A0A4C1ZAB2"/>
<reference evidence="2 3" key="1">
    <citation type="journal article" date="2019" name="Commun. Biol.">
        <title>The bagworm genome reveals a unique fibroin gene that provides high tensile strength.</title>
        <authorList>
            <person name="Kono N."/>
            <person name="Nakamura H."/>
            <person name="Ohtoshi R."/>
            <person name="Tomita M."/>
            <person name="Numata K."/>
            <person name="Arakawa K."/>
        </authorList>
    </citation>
    <scope>NUCLEOTIDE SEQUENCE [LARGE SCALE GENOMIC DNA]</scope>
</reference>
<protein>
    <submittedName>
        <fullName evidence="2">Uncharacterized protein</fullName>
    </submittedName>
</protein>
<accession>A0A4C1ZAB2</accession>
<proteinExistence type="predicted"/>
<evidence type="ECO:0000313" key="3">
    <source>
        <dbReference type="Proteomes" id="UP000299102"/>
    </source>
</evidence>
<comment type="caution">
    <text evidence="2">The sequence shown here is derived from an EMBL/GenBank/DDBJ whole genome shotgun (WGS) entry which is preliminary data.</text>
</comment>
<evidence type="ECO:0000256" key="1">
    <source>
        <dbReference type="SAM" id="MobiDB-lite"/>
    </source>
</evidence>
<evidence type="ECO:0000313" key="2">
    <source>
        <dbReference type="EMBL" id="GBP84064.1"/>
    </source>
</evidence>